<comment type="similarity">
    <text evidence="1 5">Belongs to the TUBGCP family.</text>
</comment>
<dbReference type="PANTHER" id="PTHR19302:SF70">
    <property type="entry name" value="GAMMA-TUBULIN COMPLEX COMPONENT 6"/>
    <property type="match status" value="1"/>
</dbReference>
<organism evidence="8">
    <name type="scientific">Taenia asiatica</name>
    <name type="common">Asian tapeworm</name>
    <dbReference type="NCBI Taxonomy" id="60517"/>
    <lineage>
        <taxon>Eukaryota</taxon>
        <taxon>Metazoa</taxon>
        <taxon>Spiralia</taxon>
        <taxon>Lophotrochozoa</taxon>
        <taxon>Platyhelminthes</taxon>
        <taxon>Cestoda</taxon>
        <taxon>Eucestoda</taxon>
        <taxon>Cyclophyllidea</taxon>
        <taxon>Taeniidae</taxon>
        <taxon>Taenia</taxon>
    </lineage>
</organism>
<dbReference type="GO" id="GO:0031122">
    <property type="term" value="P:cytoplasmic microtubule organization"/>
    <property type="evidence" value="ECO:0007669"/>
    <property type="project" value="TreeGrafter"/>
</dbReference>
<feature type="domain" description="Gamma tubulin complex component C-terminal" evidence="7">
    <location>
        <begin position="253"/>
        <end position="610"/>
    </location>
</feature>
<evidence type="ECO:0000256" key="3">
    <source>
        <dbReference type="ARBA" id="ARBA00022701"/>
    </source>
</evidence>
<evidence type="ECO:0000256" key="1">
    <source>
        <dbReference type="ARBA" id="ARBA00010337"/>
    </source>
</evidence>
<dbReference type="GO" id="GO:0043015">
    <property type="term" value="F:gamma-tubulin binding"/>
    <property type="evidence" value="ECO:0007669"/>
    <property type="project" value="InterPro"/>
</dbReference>
<reference evidence="8" key="1">
    <citation type="submission" date="2017-02" db="UniProtKB">
        <authorList>
            <consortium name="WormBaseParasite"/>
        </authorList>
    </citation>
    <scope>IDENTIFICATION</scope>
</reference>
<keyword evidence="4 5" id="KW-0206">Cytoskeleton</keyword>
<dbReference type="GO" id="GO:0051225">
    <property type="term" value="P:spindle assembly"/>
    <property type="evidence" value="ECO:0007669"/>
    <property type="project" value="TreeGrafter"/>
</dbReference>
<dbReference type="GO" id="GO:0051321">
    <property type="term" value="P:meiotic cell cycle"/>
    <property type="evidence" value="ECO:0007669"/>
    <property type="project" value="TreeGrafter"/>
</dbReference>
<evidence type="ECO:0000259" key="7">
    <source>
        <dbReference type="Pfam" id="PF04130"/>
    </source>
</evidence>
<protein>
    <recommendedName>
        <fullName evidence="5">Gamma-tubulin complex component</fullName>
    </recommendedName>
</protein>
<dbReference type="GO" id="GO:0000930">
    <property type="term" value="C:gamma-tubulin complex"/>
    <property type="evidence" value="ECO:0007669"/>
    <property type="project" value="TreeGrafter"/>
</dbReference>
<evidence type="ECO:0000256" key="6">
    <source>
        <dbReference type="SAM" id="MobiDB-lite"/>
    </source>
</evidence>
<dbReference type="GO" id="GO:0000922">
    <property type="term" value="C:spindle pole"/>
    <property type="evidence" value="ECO:0007669"/>
    <property type="project" value="InterPro"/>
</dbReference>
<evidence type="ECO:0000256" key="2">
    <source>
        <dbReference type="ARBA" id="ARBA00022490"/>
    </source>
</evidence>
<comment type="subcellular location">
    <subcellularLocation>
        <location evidence="5">Cytoplasm</location>
        <location evidence="5">Cytoskeleton</location>
        <location evidence="5">Microtubule organizing center</location>
    </subcellularLocation>
</comment>
<dbReference type="Pfam" id="PF04130">
    <property type="entry name" value="GCP_C_terminal"/>
    <property type="match status" value="1"/>
</dbReference>
<dbReference type="STRING" id="60517.A0A0R3WDZ2"/>
<dbReference type="GO" id="GO:0000278">
    <property type="term" value="P:mitotic cell cycle"/>
    <property type="evidence" value="ECO:0007669"/>
    <property type="project" value="TreeGrafter"/>
</dbReference>
<feature type="region of interest" description="Disordered" evidence="6">
    <location>
        <begin position="85"/>
        <end position="105"/>
    </location>
</feature>
<evidence type="ECO:0000313" key="8">
    <source>
        <dbReference type="WBParaSite" id="TASK_0000900901-mRNA-1"/>
    </source>
</evidence>
<dbReference type="PANTHER" id="PTHR19302">
    <property type="entry name" value="GAMMA TUBULIN COMPLEX PROTEIN"/>
    <property type="match status" value="1"/>
</dbReference>
<keyword evidence="2 5" id="KW-0963">Cytoplasm</keyword>
<dbReference type="GO" id="GO:0007020">
    <property type="term" value="P:microtubule nucleation"/>
    <property type="evidence" value="ECO:0007669"/>
    <property type="project" value="InterPro"/>
</dbReference>
<evidence type="ECO:0000256" key="5">
    <source>
        <dbReference type="RuleBase" id="RU363050"/>
    </source>
</evidence>
<dbReference type="WBParaSite" id="TASK_0000900901-mRNA-1">
    <property type="protein sequence ID" value="TASK_0000900901-mRNA-1"/>
    <property type="gene ID" value="TASK_0000900901"/>
</dbReference>
<sequence>LTQGRNLLNSVEHIQLGKSKLLSRGHRTPLTPVNVATPRQLVTTSTDLAREVNVNAEHGENFPGTRVDISQVEDADVELIHHTSTSAPSTHPIERERSSRTKHKVPVINSPSEAVRNCRNTGFDGSLAKKIIYGKGVGPTARDSGWEKSAPRERPSEEEIIAFSQELIEPSGAKVSPWFDFVKEPFTPLRSTSISAYLRAVGLDFGWKVVRQKPACSISFFAALDRVINTPLQTRIRVVDRCLLDHFVMELKLLDHLRFVKSVFCHEHPVITPRVLDALFSEVCYGDAFLGPFTLNRVGCLPLAHLLSSPAKGRSVFNDIRRFQDLVPVDLLNIKLPSQEMQINTCSPFDTSFQRVLFYLKRLHTVKTADSSSYVDRAFDNLALVYNAPWPLNIWLHDRVLAKYNTIFCILARVKYALWALESVFRFLRDHRRDASMSGGVYFQASLWRHEMDRVVRDLDAYLCLHAVQFSWRAFIKRIGAFELPSPLDEHSRAPEELTTARSLDELCQSHEECVDAIISRCLMDNEEDSPSIQDSIMGLLESVHRFRRTLLLTQGQGCAASNQLHLIVDHFRSHSQTLYRLLRARVVGCLFGAKELSYLAHTLNYCHFYTD</sequence>
<name>A0A0R3WDZ2_TAEAS</name>
<dbReference type="GO" id="GO:0005874">
    <property type="term" value="C:microtubule"/>
    <property type="evidence" value="ECO:0007669"/>
    <property type="project" value="UniProtKB-KW"/>
</dbReference>
<dbReference type="InterPro" id="IPR042241">
    <property type="entry name" value="GCP_C_sf"/>
</dbReference>
<evidence type="ECO:0000256" key="4">
    <source>
        <dbReference type="ARBA" id="ARBA00023212"/>
    </source>
</evidence>
<dbReference type="Gene3D" id="1.20.120.1900">
    <property type="entry name" value="Gamma-tubulin complex, C-terminal domain"/>
    <property type="match status" value="1"/>
</dbReference>
<proteinExistence type="inferred from homology"/>
<accession>A0A0R3WDZ2</accession>
<dbReference type="InterPro" id="IPR007259">
    <property type="entry name" value="GCP"/>
</dbReference>
<keyword evidence="3 5" id="KW-0493">Microtubule</keyword>
<dbReference type="GO" id="GO:0051011">
    <property type="term" value="F:microtubule minus-end binding"/>
    <property type="evidence" value="ECO:0007669"/>
    <property type="project" value="TreeGrafter"/>
</dbReference>
<dbReference type="InterPro" id="IPR040457">
    <property type="entry name" value="GCP_C"/>
</dbReference>
<dbReference type="AlphaFoldDB" id="A0A0R3WDZ2"/>